<evidence type="ECO:0000313" key="1">
    <source>
        <dbReference type="EMBL" id="MUG66646.1"/>
    </source>
</evidence>
<dbReference type="RefSeq" id="WP_095266196.1">
    <property type="nucleotide sequence ID" value="NZ_NPBY01000047.1"/>
</dbReference>
<accession>A0A268EPU0</accession>
<protein>
    <submittedName>
        <fullName evidence="2">Uncharacterized protein</fullName>
    </submittedName>
</protein>
<name>A0A268EPU0_9BACL</name>
<sequence length="268" mass="30538">MLTIRASKQDTIALSEKEFFFLAGIIGSDRLLGVEDPFSGYLAEEIAEEWERTKESLLSKQYLLLKESGELSIPPEVFSRVAIAGLSDRACWLKYENQDREFEGYLHVTDERVIQVCRSGEKNRYYMLSELGSIEQTCDQLVEDLALSDQNWGDIPALLLSRKEFGDIYTSASELTSDEISDRLARLTDDEEGSIALAKCLKNKVSSGELQLSIWNGLNWESQNAAFVVNESMNWLLRMSLEGDQDWLTAAPATKEQFRHMLLMWLKQ</sequence>
<dbReference type="OrthoDB" id="2828115at2"/>
<dbReference type="Proteomes" id="UP000435177">
    <property type="component" value="Unassembled WGS sequence"/>
</dbReference>
<keyword evidence="4" id="KW-1185">Reference proteome</keyword>
<reference evidence="1 4" key="2">
    <citation type="submission" date="2019-11" db="EMBL/GenBank/DDBJ databases">
        <title>Draft genome sequences of five Paenibacillus species of dairy origin.</title>
        <authorList>
            <person name="Olajide A.M."/>
            <person name="Chen S."/>
            <person name="Lapointe G."/>
        </authorList>
    </citation>
    <scope>NUCLEOTIDE SEQUENCE [LARGE SCALE GENOMIC DNA]</scope>
    <source>
        <strain evidence="1 4">3CS1</strain>
    </source>
</reference>
<comment type="caution">
    <text evidence="2">The sequence shown here is derived from an EMBL/GenBank/DDBJ whole genome shotgun (WGS) entry which is preliminary data.</text>
</comment>
<evidence type="ECO:0000313" key="3">
    <source>
        <dbReference type="Proteomes" id="UP000215596"/>
    </source>
</evidence>
<evidence type="ECO:0000313" key="2">
    <source>
        <dbReference type="EMBL" id="PAD75111.1"/>
    </source>
</evidence>
<dbReference type="EMBL" id="NPBY01000047">
    <property type="protein sequence ID" value="PAD75111.1"/>
    <property type="molecule type" value="Genomic_DNA"/>
</dbReference>
<dbReference type="EMBL" id="WOAA01000008">
    <property type="protein sequence ID" value="MUG66646.1"/>
    <property type="molecule type" value="Genomic_DNA"/>
</dbReference>
<evidence type="ECO:0000313" key="4">
    <source>
        <dbReference type="Proteomes" id="UP000435177"/>
    </source>
</evidence>
<dbReference type="AlphaFoldDB" id="A0A268EPU0"/>
<reference evidence="2 3" key="1">
    <citation type="submission" date="2017-07" db="EMBL/GenBank/DDBJ databases">
        <title>Isolation and whole genome analysis of endospore-forming bacteria from heroin.</title>
        <authorList>
            <person name="Kalinowski J."/>
            <person name="Ahrens B."/>
            <person name="Al-Dilaimi A."/>
            <person name="Winkler A."/>
            <person name="Wibberg D."/>
            <person name="Schleenbecker U."/>
            <person name="Ruckert C."/>
            <person name="Wolfel R."/>
            <person name="Grass G."/>
        </authorList>
    </citation>
    <scope>NUCLEOTIDE SEQUENCE [LARGE SCALE GENOMIC DNA]</scope>
    <source>
        <strain evidence="2 3">7537-G1</strain>
    </source>
</reference>
<organism evidence="2 3">
    <name type="scientific">Paenibacillus campinasensis</name>
    <dbReference type="NCBI Taxonomy" id="66347"/>
    <lineage>
        <taxon>Bacteria</taxon>
        <taxon>Bacillati</taxon>
        <taxon>Bacillota</taxon>
        <taxon>Bacilli</taxon>
        <taxon>Bacillales</taxon>
        <taxon>Paenibacillaceae</taxon>
        <taxon>Paenibacillus</taxon>
    </lineage>
</organism>
<gene>
    <name evidence="2" type="ORF">CHH67_15920</name>
    <name evidence="1" type="ORF">GNP94_11605</name>
</gene>
<proteinExistence type="predicted"/>
<dbReference type="Proteomes" id="UP000215596">
    <property type="component" value="Unassembled WGS sequence"/>
</dbReference>